<accession>A0A7X2N3L9</accession>
<keyword evidence="2" id="KW-1185">Reference proteome</keyword>
<dbReference type="AlphaFoldDB" id="A0A7X2N3L9"/>
<gene>
    <name evidence="1" type="ORF">FYJ50_06860</name>
</gene>
<name>A0A7X2N3L9_9FIRM</name>
<dbReference type="Pfam" id="PF06998">
    <property type="entry name" value="DUF1307"/>
    <property type="match status" value="1"/>
</dbReference>
<sequence>MKKVMTLLLILVLSGCTRLSIGNETVETKKEEKESIVKCDGEDNKTITFFSKGDELYAMQFVFFQELEEFIQSLNISGTLSNEEISKYINSSLSEKYKDIKGVSAIGEILEDKIQYTIMIDFDEADFDQLVENGLLNSGEVESQYISLKKTKEAYQNNGYACENQ</sequence>
<evidence type="ECO:0000313" key="1">
    <source>
        <dbReference type="EMBL" id="MSS01815.1"/>
    </source>
</evidence>
<dbReference type="InterPro" id="IPR009736">
    <property type="entry name" value="DUF1307"/>
</dbReference>
<dbReference type="InterPro" id="IPR036699">
    <property type="entry name" value="YehR-like_sf"/>
</dbReference>
<dbReference type="SUPFAM" id="SSF160704">
    <property type="entry name" value="YehR-like"/>
    <property type="match status" value="1"/>
</dbReference>
<dbReference type="EMBL" id="VUMM01000013">
    <property type="protein sequence ID" value="MSS01815.1"/>
    <property type="molecule type" value="Genomic_DNA"/>
</dbReference>
<dbReference type="Gene3D" id="3.30.1830.10">
    <property type="entry name" value="YehR-like"/>
    <property type="match status" value="1"/>
</dbReference>
<reference evidence="1 2" key="1">
    <citation type="submission" date="2019-08" db="EMBL/GenBank/DDBJ databases">
        <title>In-depth cultivation of the pig gut microbiome towards novel bacterial diversity and tailored functional studies.</title>
        <authorList>
            <person name="Wylensek D."/>
            <person name="Hitch T.C.A."/>
            <person name="Clavel T."/>
        </authorList>
    </citation>
    <scope>NUCLEOTIDE SEQUENCE [LARGE SCALE GENOMIC DNA]</scope>
    <source>
        <strain evidence="1 2">LKV-178-WT-2G</strain>
    </source>
</reference>
<dbReference type="RefSeq" id="WP_154460442.1">
    <property type="nucleotide sequence ID" value="NZ_JAQYTQ010000045.1"/>
</dbReference>
<evidence type="ECO:0000313" key="2">
    <source>
        <dbReference type="Proteomes" id="UP000470082"/>
    </source>
</evidence>
<comment type="caution">
    <text evidence="1">The sequence shown here is derived from an EMBL/GenBank/DDBJ whole genome shotgun (WGS) entry which is preliminary data.</text>
</comment>
<dbReference type="PROSITE" id="PS51257">
    <property type="entry name" value="PROKAR_LIPOPROTEIN"/>
    <property type="match status" value="1"/>
</dbReference>
<organism evidence="1 2">
    <name type="scientific">Floccifex porci</name>
    <dbReference type="NCBI Taxonomy" id="2606629"/>
    <lineage>
        <taxon>Bacteria</taxon>
        <taxon>Bacillati</taxon>
        <taxon>Bacillota</taxon>
        <taxon>Erysipelotrichia</taxon>
        <taxon>Erysipelotrichales</taxon>
        <taxon>Erysipelotrichaceae</taxon>
        <taxon>Floccifex</taxon>
    </lineage>
</organism>
<proteinExistence type="predicted"/>
<dbReference type="Proteomes" id="UP000470082">
    <property type="component" value="Unassembled WGS sequence"/>
</dbReference>
<protein>
    <submittedName>
        <fullName evidence="1">DUF1307 domain-containing protein</fullName>
    </submittedName>
</protein>